<comment type="caution">
    <text evidence="3">The sequence shown here is derived from an EMBL/GenBank/DDBJ whole genome shotgun (WGS) entry which is preliminary data.</text>
</comment>
<accession>A0A2V1P160</accession>
<protein>
    <submittedName>
        <fullName evidence="3">Cell envelope biogenesis protein LolA</fullName>
    </submittedName>
</protein>
<dbReference type="AlphaFoldDB" id="A0A2V1P160"/>
<feature type="signal peptide" evidence="2">
    <location>
        <begin position="1"/>
        <end position="27"/>
    </location>
</feature>
<dbReference type="Gene3D" id="2.50.20.10">
    <property type="entry name" value="Lipoprotein localisation LolA/LolB/LppX"/>
    <property type="match status" value="1"/>
</dbReference>
<dbReference type="Pfam" id="PF03548">
    <property type="entry name" value="LolA"/>
    <property type="match status" value="1"/>
</dbReference>
<proteinExistence type="predicted"/>
<gene>
    <name evidence="3" type="ORF">DFK10_12330</name>
</gene>
<sequence>MSNITRRLLLLAAPLVMAGLAASPGQAQQLSLNEISAYLNSFETAEGEFTQVNPDGTISTGKIFIKRPGRVRFEYNPPEAAMVIAGGGQLAVFDPRSNTGPDRYPLSETPLKIILERNVDLSRTNMVTAHTSDGTTTSVTAQDPDNPEYGNIQLVFTGDPVELRQWVITDDVGNQTTVVLGDLAKGGRVPNILFNIQAEMRDWPN</sequence>
<keyword evidence="4" id="KW-1185">Reference proteome</keyword>
<dbReference type="SUPFAM" id="SSF89392">
    <property type="entry name" value="Prokaryotic lipoproteins and lipoprotein localization factors"/>
    <property type="match status" value="1"/>
</dbReference>
<dbReference type="InterPro" id="IPR004564">
    <property type="entry name" value="OM_lipoprot_carrier_LolA-like"/>
</dbReference>
<dbReference type="CDD" id="cd16325">
    <property type="entry name" value="LolA"/>
    <property type="match status" value="1"/>
</dbReference>
<name>A0A2V1P160_9RHOB</name>
<evidence type="ECO:0000256" key="2">
    <source>
        <dbReference type="SAM" id="SignalP"/>
    </source>
</evidence>
<organism evidence="3 4">
    <name type="scientific">Salibaculum griseiflavum</name>
    <dbReference type="NCBI Taxonomy" id="1914409"/>
    <lineage>
        <taxon>Bacteria</taxon>
        <taxon>Pseudomonadati</taxon>
        <taxon>Pseudomonadota</taxon>
        <taxon>Alphaproteobacteria</taxon>
        <taxon>Rhodobacterales</taxon>
        <taxon>Roseobacteraceae</taxon>
        <taxon>Salibaculum</taxon>
    </lineage>
</organism>
<dbReference type="OrthoDB" id="9800501at2"/>
<dbReference type="PANTHER" id="PTHR35869">
    <property type="entry name" value="OUTER-MEMBRANE LIPOPROTEIN CARRIER PROTEIN"/>
    <property type="match status" value="1"/>
</dbReference>
<evidence type="ECO:0000256" key="1">
    <source>
        <dbReference type="ARBA" id="ARBA00022729"/>
    </source>
</evidence>
<dbReference type="PANTHER" id="PTHR35869:SF1">
    <property type="entry name" value="OUTER-MEMBRANE LIPOPROTEIN CARRIER PROTEIN"/>
    <property type="match status" value="1"/>
</dbReference>
<dbReference type="InterPro" id="IPR029046">
    <property type="entry name" value="LolA/LolB/LppX"/>
</dbReference>
<reference evidence="4" key="1">
    <citation type="submission" date="2018-05" db="EMBL/GenBank/DDBJ databases">
        <authorList>
            <person name="Du Z."/>
            <person name="Wang X."/>
        </authorList>
    </citation>
    <scope>NUCLEOTIDE SEQUENCE [LARGE SCALE GENOMIC DNA]</scope>
    <source>
        <strain evidence="4">WDS4C29</strain>
    </source>
</reference>
<evidence type="ECO:0000313" key="4">
    <source>
        <dbReference type="Proteomes" id="UP000245293"/>
    </source>
</evidence>
<dbReference type="Proteomes" id="UP000245293">
    <property type="component" value="Unassembled WGS sequence"/>
</dbReference>
<keyword evidence="1 2" id="KW-0732">Signal</keyword>
<dbReference type="EMBL" id="QETF01000015">
    <property type="protein sequence ID" value="PWG16273.1"/>
    <property type="molecule type" value="Genomic_DNA"/>
</dbReference>
<feature type="chain" id="PRO_5016016016" evidence="2">
    <location>
        <begin position="28"/>
        <end position="205"/>
    </location>
</feature>
<evidence type="ECO:0000313" key="3">
    <source>
        <dbReference type="EMBL" id="PWG16273.1"/>
    </source>
</evidence>
<dbReference type="RefSeq" id="WP_109389342.1">
    <property type="nucleotide sequence ID" value="NZ_QETF01000015.1"/>
</dbReference>